<dbReference type="Gene3D" id="3.40.50.12580">
    <property type="match status" value="1"/>
</dbReference>
<sequence>MKNIEEFSKLVFNSFISLFFCFIRLNNRKVIITSTRNISYNFNSKYLFEYLTRGEGDSFFDVYYVINDDKKRQQLNTKYSTTRFIESKTLSGTLFCLNAKFWVSSTFELPVNSLFRNRKRTVLHLGHGVPLKKIGLNEERVSIFKKINRLIRTRQFTDVICYSEFFKDSMIRTFRNASANYLYLGQPRNDSLFLDKSLARKKLQEHSNANDNAQFILYAPTWRPYKTTVFFPFELSVPSFGDFLSKKNIYIFIRSHPFYPSTISSEVQSVENIIEFNSDVEPEICDYLTGFDGVITDYSSIYIDYLVTGHKVAFIPYDLTDYKDNVGFCYPYDEFTPGAKIFSQSDLMSFLLSGDKEFEDERLKIKSITNTKNTGNCFEIVEYLKRNIRTD</sequence>
<keyword evidence="4 7" id="KW-0808">Transferase</keyword>
<dbReference type="InterPro" id="IPR007554">
    <property type="entry name" value="Glycerophosphate_synth"/>
</dbReference>
<dbReference type="PANTHER" id="PTHR37316">
    <property type="entry name" value="TEICHOIC ACID GLYCEROL-PHOSPHATE PRIMASE"/>
    <property type="match status" value="1"/>
</dbReference>
<dbReference type="AlphaFoldDB" id="A0A172WZV5"/>
<evidence type="ECO:0000256" key="1">
    <source>
        <dbReference type="ARBA" id="ARBA00004202"/>
    </source>
</evidence>
<comment type="similarity">
    <text evidence="2">Belongs to the CDP-glycerol glycerophosphotransferase family.</text>
</comment>
<dbReference type="GO" id="GO:0005886">
    <property type="term" value="C:plasma membrane"/>
    <property type="evidence" value="ECO:0007669"/>
    <property type="project" value="UniProtKB-SubCell"/>
</dbReference>
<dbReference type="RefSeq" id="WP_130987717.1">
    <property type="nucleotide sequence ID" value="NZ_SITB01000053.1"/>
</dbReference>
<evidence type="ECO:0000256" key="2">
    <source>
        <dbReference type="ARBA" id="ARBA00010488"/>
    </source>
</evidence>
<dbReference type="SUPFAM" id="SSF53756">
    <property type="entry name" value="UDP-Glycosyltransferase/glycogen phosphorylase"/>
    <property type="match status" value="1"/>
</dbReference>
<reference evidence="7" key="1">
    <citation type="journal article" date="2016" name="PLoS ONE">
        <title>Genetic Diversity of O-Antigens in Hafnia alvei and the Development of a Suspension Array for Serotype Detection.</title>
        <authorList>
            <person name="Duan Z."/>
            <person name="Niedziela T."/>
            <person name="Lugowski C."/>
            <person name="Cao B."/>
            <person name="Wang T."/>
            <person name="Xu L."/>
            <person name="Yang B."/>
            <person name="Liu B."/>
            <person name="Wang L."/>
        </authorList>
    </citation>
    <scope>NUCLEOTIDE SEQUENCE</scope>
    <source>
        <strain evidence="7">PCM1191</strain>
    </source>
</reference>
<keyword evidence="6" id="KW-0472">Membrane</keyword>
<dbReference type="InterPro" id="IPR043149">
    <property type="entry name" value="TagF_N"/>
</dbReference>
<protein>
    <submittedName>
        <fullName evidence="7">CDP-glycerol:polyglycerophosphate glycerophosphotransferase</fullName>
        <ecNumber evidence="7">2.7.8.12</ecNumber>
    </submittedName>
</protein>
<comment type="subcellular location">
    <subcellularLocation>
        <location evidence="1">Cell membrane</location>
        <topology evidence="1">Peripheral membrane protein</topology>
    </subcellularLocation>
</comment>
<proteinExistence type="inferred from homology"/>
<dbReference type="PANTHER" id="PTHR37316:SF3">
    <property type="entry name" value="TEICHOIC ACID GLYCEROL-PHOSPHATE TRANSFERASE"/>
    <property type="match status" value="1"/>
</dbReference>
<evidence type="ECO:0000256" key="5">
    <source>
        <dbReference type="ARBA" id="ARBA00022944"/>
    </source>
</evidence>
<name>A0A172WZV5_HAFAL</name>
<evidence type="ECO:0000313" key="7">
    <source>
        <dbReference type="EMBL" id="ANF29899.1"/>
    </source>
</evidence>
<dbReference type="EMBL" id="KX117079">
    <property type="protein sequence ID" value="ANF29899.1"/>
    <property type="molecule type" value="Genomic_DNA"/>
</dbReference>
<accession>A0A172WZV5</accession>
<organism evidence="7">
    <name type="scientific">Hafnia alvei</name>
    <dbReference type="NCBI Taxonomy" id="569"/>
    <lineage>
        <taxon>Bacteria</taxon>
        <taxon>Pseudomonadati</taxon>
        <taxon>Pseudomonadota</taxon>
        <taxon>Gammaproteobacteria</taxon>
        <taxon>Enterobacterales</taxon>
        <taxon>Hafniaceae</taxon>
        <taxon>Hafnia</taxon>
    </lineage>
</organism>
<dbReference type="Pfam" id="PF04464">
    <property type="entry name" value="Glyphos_transf"/>
    <property type="match status" value="1"/>
</dbReference>
<dbReference type="InterPro" id="IPR051612">
    <property type="entry name" value="Teichoic_Acid_Biosynth"/>
</dbReference>
<dbReference type="InterPro" id="IPR043148">
    <property type="entry name" value="TagF_C"/>
</dbReference>
<dbReference type="GO" id="GO:0047355">
    <property type="term" value="F:CDP-glycerol glycerophosphotransferase activity"/>
    <property type="evidence" value="ECO:0007669"/>
    <property type="project" value="UniProtKB-EC"/>
</dbReference>
<gene>
    <name evidence="7" type="primary">tagF</name>
</gene>
<dbReference type="GO" id="GO:0019350">
    <property type="term" value="P:teichoic acid biosynthetic process"/>
    <property type="evidence" value="ECO:0007669"/>
    <property type="project" value="UniProtKB-KW"/>
</dbReference>
<keyword evidence="3" id="KW-1003">Cell membrane</keyword>
<keyword evidence="5" id="KW-0777">Teichoic acid biosynthesis</keyword>
<dbReference type="Gene3D" id="3.40.50.11820">
    <property type="match status" value="1"/>
</dbReference>
<evidence type="ECO:0000256" key="4">
    <source>
        <dbReference type="ARBA" id="ARBA00022679"/>
    </source>
</evidence>
<dbReference type="EC" id="2.7.8.12" evidence="7"/>
<evidence type="ECO:0000256" key="6">
    <source>
        <dbReference type="ARBA" id="ARBA00023136"/>
    </source>
</evidence>
<evidence type="ECO:0000256" key="3">
    <source>
        <dbReference type="ARBA" id="ARBA00022475"/>
    </source>
</evidence>